<dbReference type="AlphaFoldDB" id="A0A101M3Y7"/>
<comment type="caution">
    <text evidence="1">The sequence shown here is derived from an EMBL/GenBank/DDBJ whole genome shotgun (WGS) entry which is preliminary data.</text>
</comment>
<dbReference type="EMBL" id="LKAM01000001">
    <property type="protein sequence ID" value="KUM50477.1"/>
    <property type="molecule type" value="Genomic_DNA"/>
</dbReference>
<geneLocation type="mitochondrion" evidence="1"/>
<keyword evidence="1" id="KW-0496">Mitochondrion</keyword>
<proteinExistence type="predicted"/>
<accession>A0A101M3Y7</accession>
<gene>
    <name evidence="1" type="ORF">ABT39_MTgene320</name>
</gene>
<protein>
    <submittedName>
        <fullName evidence="1">Uncharacterized protein</fullName>
    </submittedName>
</protein>
<evidence type="ECO:0000313" key="1">
    <source>
        <dbReference type="EMBL" id="KUM50477.1"/>
    </source>
</evidence>
<sequence length="82" mass="8947">MDGLNLPCRKSNSLSAMGKQDGYVCLNLVRNAQQKAVLPCLLWNEKTVRGGMDVNNLVGPDGDGLNVPSVSMYELVRTVIRL</sequence>
<name>A0A101M3Y7_PICGL</name>
<reference evidence="1" key="1">
    <citation type="journal article" date="2015" name="Genome Biol. Evol.">
        <title>Organellar Genomes of White Spruce (Picea glauca): Assembly and Annotation.</title>
        <authorList>
            <person name="Jackman S.D."/>
            <person name="Warren R.L."/>
            <person name="Gibb E.A."/>
            <person name="Vandervalk B.P."/>
            <person name="Mohamadi H."/>
            <person name="Chu J."/>
            <person name="Raymond A."/>
            <person name="Pleasance S."/>
            <person name="Coope R."/>
            <person name="Wildung M.R."/>
            <person name="Ritland C.E."/>
            <person name="Bousquet J."/>
            <person name="Jones S.J."/>
            <person name="Bohlmann J."/>
            <person name="Birol I."/>
        </authorList>
    </citation>
    <scope>NUCLEOTIDE SEQUENCE [LARGE SCALE GENOMIC DNA]</scope>
    <source>
        <tissue evidence="1">Flushing bud</tissue>
    </source>
</reference>
<organism evidence="1">
    <name type="scientific">Picea glauca</name>
    <name type="common">White spruce</name>
    <name type="synonym">Pinus glauca</name>
    <dbReference type="NCBI Taxonomy" id="3330"/>
    <lineage>
        <taxon>Eukaryota</taxon>
        <taxon>Viridiplantae</taxon>
        <taxon>Streptophyta</taxon>
        <taxon>Embryophyta</taxon>
        <taxon>Tracheophyta</taxon>
        <taxon>Spermatophyta</taxon>
        <taxon>Pinopsida</taxon>
        <taxon>Pinidae</taxon>
        <taxon>Conifers I</taxon>
        <taxon>Pinales</taxon>
        <taxon>Pinaceae</taxon>
        <taxon>Picea</taxon>
    </lineage>
</organism>